<protein>
    <recommendedName>
        <fullName evidence="2">protein-tyrosine-phosphatase</fullName>
        <ecNumber evidence="2">3.1.3.48</ecNumber>
    </recommendedName>
</protein>
<dbReference type="Pfam" id="PF00102">
    <property type="entry name" value="Y_phosphatase"/>
    <property type="match status" value="1"/>
</dbReference>
<dbReference type="Pfam" id="PF09379">
    <property type="entry name" value="FERM_N"/>
    <property type="match status" value="1"/>
</dbReference>
<dbReference type="CDD" id="cd17099">
    <property type="entry name" value="FERM_F1_PTPN14_like"/>
    <property type="match status" value="1"/>
</dbReference>
<evidence type="ECO:0000256" key="5">
    <source>
        <dbReference type="ARBA" id="ARBA00022949"/>
    </source>
</evidence>
<dbReference type="Gene3D" id="2.30.29.30">
    <property type="entry name" value="Pleckstrin-homology domain (PH domain)/Phosphotyrosine-binding domain (PTB)"/>
    <property type="match status" value="1"/>
</dbReference>
<evidence type="ECO:0000313" key="11">
    <source>
        <dbReference type="Proteomes" id="UP000268350"/>
    </source>
</evidence>
<name>A0A3B0JVQ8_DROGU</name>
<dbReference type="PROSITE" id="PS50057">
    <property type="entry name" value="FERM_3"/>
    <property type="match status" value="1"/>
</dbReference>
<dbReference type="Gene3D" id="1.20.80.10">
    <property type="match status" value="1"/>
</dbReference>
<feature type="compositionally biased region" description="Low complexity" evidence="7">
    <location>
        <begin position="396"/>
        <end position="408"/>
    </location>
</feature>
<dbReference type="PANTHER" id="PTHR45706:SF1">
    <property type="entry name" value="PEZ, ISOFORM A"/>
    <property type="match status" value="1"/>
</dbReference>
<evidence type="ECO:0000256" key="3">
    <source>
        <dbReference type="ARBA" id="ARBA00022801"/>
    </source>
</evidence>
<feature type="region of interest" description="Disordered" evidence="7">
    <location>
        <begin position="581"/>
        <end position="601"/>
    </location>
</feature>
<feature type="coiled-coil region" evidence="6">
    <location>
        <begin position="362"/>
        <end position="396"/>
    </location>
</feature>
<dbReference type="InterPro" id="IPR019749">
    <property type="entry name" value="Band_41_domain"/>
</dbReference>
<evidence type="ECO:0000256" key="7">
    <source>
        <dbReference type="SAM" id="MobiDB-lite"/>
    </source>
</evidence>
<dbReference type="CDD" id="cd14473">
    <property type="entry name" value="FERM_B-lobe"/>
    <property type="match status" value="1"/>
</dbReference>
<dbReference type="InterPro" id="IPR011993">
    <property type="entry name" value="PH-like_dom_sf"/>
</dbReference>
<feature type="domain" description="Tyrosine-protein phosphatase" evidence="8">
    <location>
        <begin position="972"/>
        <end position="1074"/>
    </location>
</feature>
<dbReference type="OrthoDB" id="10012364at2759"/>
<feature type="compositionally biased region" description="Low complexity" evidence="7">
    <location>
        <begin position="735"/>
        <end position="744"/>
    </location>
</feature>
<dbReference type="InterPro" id="IPR019748">
    <property type="entry name" value="FERM_central"/>
</dbReference>
<dbReference type="InterPro" id="IPR014352">
    <property type="entry name" value="FERM/acyl-CoA-bd_prot_sf"/>
</dbReference>
<dbReference type="CDD" id="cd13188">
    <property type="entry name" value="FERM_C_PTPN14_PTPN21"/>
    <property type="match status" value="1"/>
</dbReference>
<evidence type="ECO:0000256" key="2">
    <source>
        <dbReference type="ARBA" id="ARBA00013064"/>
    </source>
</evidence>
<dbReference type="InterPro" id="IPR000242">
    <property type="entry name" value="PTP_cat"/>
</dbReference>
<dbReference type="PROSITE" id="PS50055">
    <property type="entry name" value="TYR_PHOSPHATASE_PTP"/>
    <property type="match status" value="1"/>
</dbReference>
<evidence type="ECO:0000256" key="1">
    <source>
        <dbReference type="ARBA" id="ARBA00004282"/>
    </source>
</evidence>
<feature type="compositionally biased region" description="Polar residues" evidence="7">
    <location>
        <begin position="409"/>
        <end position="420"/>
    </location>
</feature>
<dbReference type="GO" id="GO:0071944">
    <property type="term" value="C:cell periphery"/>
    <property type="evidence" value="ECO:0007669"/>
    <property type="project" value="UniProtKB-ARBA"/>
</dbReference>
<dbReference type="SUPFAM" id="SSF54236">
    <property type="entry name" value="Ubiquitin-like"/>
    <property type="match status" value="1"/>
</dbReference>
<evidence type="ECO:0000256" key="6">
    <source>
        <dbReference type="SAM" id="Coils"/>
    </source>
</evidence>
<dbReference type="InterPro" id="IPR041782">
    <property type="entry name" value="PTPN14/21_FERM_C"/>
</dbReference>
<dbReference type="GO" id="GO:0004725">
    <property type="term" value="F:protein tyrosine phosphatase activity"/>
    <property type="evidence" value="ECO:0007669"/>
    <property type="project" value="UniProtKB-EC"/>
</dbReference>
<dbReference type="InterPro" id="IPR029021">
    <property type="entry name" value="Prot-tyrosine_phosphatase-like"/>
</dbReference>
<dbReference type="SUPFAM" id="SSF47031">
    <property type="entry name" value="Second domain of FERM"/>
    <property type="match status" value="1"/>
</dbReference>
<evidence type="ECO:0000259" key="9">
    <source>
        <dbReference type="PROSITE" id="PS50057"/>
    </source>
</evidence>
<feature type="compositionally biased region" description="Pro residues" evidence="7">
    <location>
        <begin position="720"/>
        <end position="734"/>
    </location>
</feature>
<feature type="domain" description="FERM" evidence="9">
    <location>
        <begin position="20"/>
        <end position="316"/>
    </location>
</feature>
<dbReference type="GO" id="GO:0030182">
    <property type="term" value="P:neuron differentiation"/>
    <property type="evidence" value="ECO:0007669"/>
    <property type="project" value="UniProtKB-ARBA"/>
</dbReference>
<dbReference type="FunFam" id="3.10.20.90:FF:000283">
    <property type="entry name" value="Pez, isoform A"/>
    <property type="match status" value="1"/>
</dbReference>
<evidence type="ECO:0000259" key="8">
    <source>
        <dbReference type="PROSITE" id="PS50055"/>
    </source>
</evidence>
<organism evidence="10 11">
    <name type="scientific">Drosophila guanche</name>
    <name type="common">Fruit fly</name>
    <dbReference type="NCBI Taxonomy" id="7266"/>
    <lineage>
        <taxon>Eukaryota</taxon>
        <taxon>Metazoa</taxon>
        <taxon>Ecdysozoa</taxon>
        <taxon>Arthropoda</taxon>
        <taxon>Hexapoda</taxon>
        <taxon>Insecta</taxon>
        <taxon>Pterygota</taxon>
        <taxon>Neoptera</taxon>
        <taxon>Endopterygota</taxon>
        <taxon>Diptera</taxon>
        <taxon>Brachycera</taxon>
        <taxon>Muscomorpha</taxon>
        <taxon>Ephydroidea</taxon>
        <taxon>Drosophilidae</taxon>
        <taxon>Drosophila</taxon>
        <taxon>Sophophora</taxon>
    </lineage>
</organism>
<dbReference type="InterPro" id="IPR018979">
    <property type="entry name" value="FERM_N"/>
</dbReference>
<keyword evidence="4" id="KW-0904">Protein phosphatase</keyword>
<dbReference type="SMART" id="SM00295">
    <property type="entry name" value="B41"/>
    <property type="match status" value="1"/>
</dbReference>
<dbReference type="PRINTS" id="PR00935">
    <property type="entry name" value="BAND41"/>
</dbReference>
<dbReference type="InterPro" id="IPR000299">
    <property type="entry name" value="FERM_domain"/>
</dbReference>
<keyword evidence="10" id="KW-0675">Receptor</keyword>
<dbReference type="GO" id="GO:0009887">
    <property type="term" value="P:animal organ morphogenesis"/>
    <property type="evidence" value="ECO:0007669"/>
    <property type="project" value="UniProtKB-ARBA"/>
</dbReference>
<dbReference type="InterPro" id="IPR035963">
    <property type="entry name" value="FERM_2"/>
</dbReference>
<evidence type="ECO:0000256" key="4">
    <source>
        <dbReference type="ARBA" id="ARBA00022912"/>
    </source>
</evidence>
<dbReference type="Pfam" id="PF00373">
    <property type="entry name" value="FERM_M"/>
    <property type="match status" value="1"/>
</dbReference>
<proteinExistence type="predicted"/>
<dbReference type="FunFam" id="1.20.80.10:FF:000030">
    <property type="entry name" value="Pez, isoform A"/>
    <property type="match status" value="1"/>
</dbReference>
<accession>A0A3B0JVQ8</accession>
<dbReference type="PANTHER" id="PTHR45706">
    <property type="entry name" value="TYROSINE-PROTEIN PHOSPHATASE"/>
    <property type="match status" value="1"/>
</dbReference>
<dbReference type="SUPFAM" id="SSF81995">
    <property type="entry name" value="beta-sandwich domain of Sec23/24"/>
    <property type="match status" value="1"/>
</dbReference>
<dbReference type="InterPro" id="IPR018980">
    <property type="entry name" value="FERM_PH-like_C"/>
</dbReference>
<reference evidence="11" key="1">
    <citation type="submission" date="2018-01" db="EMBL/GenBank/DDBJ databases">
        <authorList>
            <person name="Alioto T."/>
            <person name="Alioto T."/>
        </authorList>
    </citation>
    <scope>NUCLEOTIDE SEQUENCE [LARGE SCALE GENOMIC DNA]</scope>
</reference>
<dbReference type="SUPFAM" id="SSF50729">
    <property type="entry name" value="PH domain-like"/>
    <property type="match status" value="1"/>
</dbReference>
<dbReference type="InterPro" id="IPR029071">
    <property type="entry name" value="Ubiquitin-like_domsf"/>
</dbReference>
<keyword evidence="5" id="KW-0965">Cell junction</keyword>
<dbReference type="Gene3D" id="3.10.20.90">
    <property type="entry name" value="Phosphatidylinositol 3-kinase Catalytic Subunit, Chain A, domain 1"/>
    <property type="match status" value="1"/>
</dbReference>
<feature type="region of interest" description="Disordered" evidence="7">
    <location>
        <begin position="865"/>
        <end position="918"/>
    </location>
</feature>
<gene>
    <name evidence="10" type="ORF">DGUA_6G004784</name>
</gene>
<feature type="compositionally biased region" description="Low complexity" evidence="7">
    <location>
        <begin position="421"/>
        <end position="431"/>
    </location>
</feature>
<keyword evidence="6" id="KW-0175">Coiled coil</keyword>
<comment type="subcellular location">
    <subcellularLocation>
        <location evidence="1">Cell junction</location>
    </subcellularLocation>
</comment>
<feature type="region of interest" description="Disordered" evidence="7">
    <location>
        <begin position="688"/>
        <end position="746"/>
    </location>
</feature>
<dbReference type="EMBL" id="OUUW01000010">
    <property type="protein sequence ID" value="SPP86154.1"/>
    <property type="molecule type" value="Genomic_DNA"/>
</dbReference>
<dbReference type="SMART" id="SM01196">
    <property type="entry name" value="FERM_C"/>
    <property type="match status" value="1"/>
</dbReference>
<dbReference type="Pfam" id="PF09380">
    <property type="entry name" value="FERM_C"/>
    <property type="match status" value="1"/>
</dbReference>
<dbReference type="EC" id="3.1.3.48" evidence="2"/>
<keyword evidence="11" id="KW-1185">Reference proteome</keyword>
<sequence>MPFKFLKKCRQYNVTSKSLFVISVHHLLDTSSTVDCTISSESKGQECLDNVCQRLLIQQPEFFGLRYLVRGKEDEYKWIDLERSLSRQLEKYAAGPKIYLRVRHYVTTGVRHLSDEATRFYYFLQLKSDIYEGKIACDIRTAILLALYCRQAEYDSYQGDKQSKDYLKKSLVLPRNMQGLANDDSMLEGLIMEVLQQQPTLAHLTQSQAEEMYIQCCQQLDGYGEERFSAKDTLGNDLLLGLAINGMVVNADNGRQYFPWKDFHTVTIDKRTIKIEQNKLDGDGSIVGSFIFGEADTARYFWKLCISQHKFFKRYIDTATPSSVGSAADVESSGHIGGDSVGYVDYDYGEAAAVEQLQQQQHHQMQHQQQQQQQQQQQLQQQQQQQQQLHQQQQHQQMQQQQQQQHQMLSSNMSLTTSANHSHSQLLGQSSSCLDLSNNNLHSSNGMLHHNNNNEERERLKAMLPTYRPAPDYETAVQLKYRTPSTELHNVTLALAAPGNAYYAGSQPDVHNPGGYNENVVFGHLTAHRYPDVAQPAAALHHHINLYQTQQQQQQQQQQQPAVGTAQAYLELSQRMHMMRHKAPPPYPVNRLSSSSTPDLAVATPRPLQGYRNYVSGSSPDLVSNRTLLNGGQFVALAAGGHGGNMPTSSGATMLHHYIGHMGHSQPYLPPHGTFENLNMIEEQPSIMSQLRQSAMSQAAAQAATQSSPTLPPSGYRSSAPPPASSPQPPPVVVPPQKSTTPTPLQRSVINGSIEPIYENVPLPQSAMPGVVPVPAVRHSSTNNVVTVTVNAQPSDEITRNVQKFSADRTVSSEMQFLEPQAPPRQHRSTASLNKSTTVDVISPAGDTLHQHFSAMNLSANTSASTSSMFNSTLDTTSSSAASKDGKRKKRWNFLARSKTPDKQKAATLGREKATSSNQQAKLAAKMKLAQDDLNLPNRWSTGVSKPQPISGQYSKDKLCQILNEKLQDTQLFMEFERIPKRREHALYECALLEENEQKNHDPNFLPYDDNRVRLTPSMDNRHGYVNASYISVWLYAFLKLPLSVTLICFLRPLWAPSSAFILWRNPRKNHRQCASSGSVCGRPMSTWWCS</sequence>
<keyword evidence="3" id="KW-0378">Hydrolase</keyword>
<feature type="compositionally biased region" description="Low complexity" evidence="7">
    <location>
        <begin position="689"/>
        <end position="719"/>
    </location>
</feature>
<dbReference type="GO" id="GO:0070161">
    <property type="term" value="C:anchoring junction"/>
    <property type="evidence" value="ECO:0007669"/>
    <property type="project" value="UniProtKB-SubCell"/>
</dbReference>
<dbReference type="AlphaFoldDB" id="A0A3B0JVQ8"/>
<feature type="region of interest" description="Disordered" evidence="7">
    <location>
        <begin position="396"/>
        <end position="431"/>
    </location>
</feature>
<evidence type="ECO:0000313" key="10">
    <source>
        <dbReference type="EMBL" id="SPP86154.1"/>
    </source>
</evidence>
<dbReference type="SUPFAM" id="SSF52799">
    <property type="entry name" value="(Phosphotyrosine protein) phosphatases II"/>
    <property type="match status" value="1"/>
</dbReference>
<feature type="compositionally biased region" description="Basic and acidic residues" evidence="7">
    <location>
        <begin position="899"/>
        <end position="914"/>
    </location>
</feature>
<dbReference type="Gene3D" id="3.90.190.10">
    <property type="entry name" value="Protein tyrosine phosphatase superfamily"/>
    <property type="match status" value="1"/>
</dbReference>
<feature type="compositionally biased region" description="Low complexity" evidence="7">
    <location>
        <begin position="865"/>
        <end position="883"/>
    </location>
</feature>
<dbReference type="Proteomes" id="UP000268350">
    <property type="component" value="Unassembled WGS sequence"/>
</dbReference>